<feature type="signal peptide" evidence="15">
    <location>
        <begin position="1"/>
        <end position="20"/>
    </location>
</feature>
<dbReference type="Gene3D" id="2.40.170.20">
    <property type="entry name" value="TonB-dependent receptor, beta-barrel domain"/>
    <property type="match status" value="2"/>
</dbReference>
<dbReference type="InterPro" id="IPR012910">
    <property type="entry name" value="Plug_dom"/>
</dbReference>
<evidence type="ECO:0000256" key="11">
    <source>
        <dbReference type="ARBA" id="ARBA00023237"/>
    </source>
</evidence>
<evidence type="ECO:0000256" key="6">
    <source>
        <dbReference type="ARBA" id="ARBA00022729"/>
    </source>
</evidence>
<evidence type="ECO:0000256" key="2">
    <source>
        <dbReference type="ARBA" id="ARBA00022448"/>
    </source>
</evidence>
<evidence type="ECO:0000256" key="9">
    <source>
        <dbReference type="ARBA" id="ARBA00023077"/>
    </source>
</evidence>
<evidence type="ECO:0000256" key="1">
    <source>
        <dbReference type="ARBA" id="ARBA00004571"/>
    </source>
</evidence>
<evidence type="ECO:0000313" key="18">
    <source>
        <dbReference type="EMBL" id="MBB4632874.1"/>
    </source>
</evidence>
<evidence type="ECO:0000256" key="4">
    <source>
        <dbReference type="ARBA" id="ARBA00022496"/>
    </source>
</evidence>
<dbReference type="RefSeq" id="WP_184069973.1">
    <property type="nucleotide sequence ID" value="NZ_JACHNZ010000029.1"/>
</dbReference>
<keyword evidence="9 14" id="KW-0798">TonB box</keyword>
<dbReference type="InterPro" id="IPR010917">
    <property type="entry name" value="TonB_rcpt_CS"/>
</dbReference>
<evidence type="ECO:0000256" key="7">
    <source>
        <dbReference type="ARBA" id="ARBA00023004"/>
    </source>
</evidence>
<keyword evidence="4" id="KW-0410">Iron transport</keyword>
<feature type="chain" id="PRO_5031155105" evidence="15">
    <location>
        <begin position="21"/>
        <end position="829"/>
    </location>
</feature>
<evidence type="ECO:0000256" key="3">
    <source>
        <dbReference type="ARBA" id="ARBA00022452"/>
    </source>
</evidence>
<keyword evidence="18" id="KW-0675">Receptor</keyword>
<reference evidence="18 19" key="1">
    <citation type="submission" date="2020-08" db="EMBL/GenBank/DDBJ databases">
        <title>Genomic Encyclopedia of Type Strains, Phase IV (KMG-IV): sequencing the most valuable type-strain genomes for metagenomic binning, comparative biology and taxonomic classification.</title>
        <authorList>
            <person name="Goeker M."/>
        </authorList>
    </citation>
    <scope>NUCLEOTIDE SEQUENCE [LARGE SCALE GENOMIC DNA]</scope>
    <source>
        <strain evidence="18 19">DSM 17328</strain>
    </source>
</reference>
<keyword evidence="6 15" id="KW-0732">Signal</keyword>
<dbReference type="EMBL" id="JACHNZ010000029">
    <property type="protein sequence ID" value="MBB4632874.1"/>
    <property type="molecule type" value="Genomic_DNA"/>
</dbReference>
<evidence type="ECO:0000259" key="17">
    <source>
        <dbReference type="Pfam" id="PF07715"/>
    </source>
</evidence>
<dbReference type="PANTHER" id="PTHR32552">
    <property type="entry name" value="FERRICHROME IRON RECEPTOR-RELATED"/>
    <property type="match status" value="1"/>
</dbReference>
<keyword evidence="3 12" id="KW-1134">Transmembrane beta strand</keyword>
<dbReference type="GO" id="GO:0009279">
    <property type="term" value="C:cell outer membrane"/>
    <property type="evidence" value="ECO:0007669"/>
    <property type="project" value="UniProtKB-SubCell"/>
</dbReference>
<proteinExistence type="inferred from homology"/>
<dbReference type="Proteomes" id="UP000566324">
    <property type="component" value="Unassembled WGS sequence"/>
</dbReference>
<dbReference type="GO" id="GO:0006826">
    <property type="term" value="P:iron ion transport"/>
    <property type="evidence" value="ECO:0007669"/>
    <property type="project" value="UniProtKB-KW"/>
</dbReference>
<dbReference type="InterPro" id="IPR039426">
    <property type="entry name" value="TonB-dep_rcpt-like"/>
</dbReference>
<protein>
    <submittedName>
        <fullName evidence="18">Outer membrane receptor protein involved in Fe transport</fullName>
    </submittedName>
</protein>
<evidence type="ECO:0000256" key="14">
    <source>
        <dbReference type="RuleBase" id="RU003357"/>
    </source>
</evidence>
<keyword evidence="10 12" id="KW-0472">Membrane</keyword>
<dbReference type="Pfam" id="PF00593">
    <property type="entry name" value="TonB_dep_Rec_b-barrel"/>
    <property type="match status" value="1"/>
</dbReference>
<keyword evidence="2 12" id="KW-0813">Transport</keyword>
<evidence type="ECO:0000256" key="13">
    <source>
        <dbReference type="PROSITE-ProRule" id="PRU10144"/>
    </source>
</evidence>
<gene>
    <name evidence="18" type="ORF">GGQ98_002502</name>
</gene>
<dbReference type="PROSITE" id="PS52016">
    <property type="entry name" value="TONB_DEPENDENT_REC_3"/>
    <property type="match status" value="1"/>
</dbReference>
<dbReference type="InterPro" id="IPR000531">
    <property type="entry name" value="Beta-barrel_TonB"/>
</dbReference>
<keyword evidence="5 12" id="KW-0812">Transmembrane</keyword>
<name>A0A7W7B2K8_9SPHN</name>
<evidence type="ECO:0000256" key="12">
    <source>
        <dbReference type="PROSITE-ProRule" id="PRU01360"/>
    </source>
</evidence>
<sequence length="829" mass="89571">MKSSLFLGAACIALAAPAFAQDGQTGFEDDLSANEIVITATRRAQTVQDVPIAVTAISGDLITNAGVTDIRGFEQLSSSLEVFTGQSASTGTSLSIRGIGTAGDNPGFEPAVGVFIDGVYRARAGLALAELAPIDRVEVLRGPQGTLFGRNTSAGALSIITEGPSFDLGGYAEASYGNYNAISLKGGITGAVTDTVALRLDGIYRTRDGYIRDVNSDQRFNDLDRHTLRAQALVEKDDLTIRFIADYSKTNEQCCGAVNVVQGPTAPAIQMGAALAGVTGIYTGKPSDRRMAVTPGRSYDESVKEWGVSAEITYAFETVTFTSITAWRDWDVLRNQDIDFSGFDRAYREGYKPGLRDFTQEVRLQGSALDDRLDWLVGGFYLNEKLTLTDRVRFGTQANFYSDALFAPSGFELFDTFGPAVPEFGQVLMALNPALAAAAADDPALFALLNSPLPGGSEGDGQINDRYRVKTEALALFTHNVFEITDNLKATLGLRWNHEKKTIGANLNAVSPTCDFYLDPSTSILTNALAAIAPDAILLTCNPTTNPEFNGLYSGNRSENEFTGTAKLAYSVTPDFMLYGGYDRGYKSGGYNLDRGGFDSVILGGDGGQIEDLEFESEKVDSWEIGFKSQWGRAFTLNIAAFYQDFSNYQQLVFSGNSFVTMNVDETVSKGVEAESTIRPARDLIFQLGYSLVDAKIKDSSNLAGTPLEFEAGKQMSQIPRHTITGAATWTPPLSDTLNALVHADFRFQSEQVTSSQSRGIADNEGFAVVNARIGVASADAKWRLELFVENLFDKYYHIATFAVPEQPGTIAAYPAQPRFYGVTARVGF</sequence>
<feature type="short sequence motif" description="TonB C-terminal box" evidence="13">
    <location>
        <begin position="812"/>
        <end position="829"/>
    </location>
</feature>
<dbReference type="AlphaFoldDB" id="A0A7W7B2K8"/>
<feature type="domain" description="TonB-dependent receptor-like beta-barrel" evidence="16">
    <location>
        <begin position="342"/>
        <end position="792"/>
    </location>
</feature>
<comment type="subcellular location">
    <subcellularLocation>
        <location evidence="1 12">Cell outer membrane</location>
        <topology evidence="1 12">Multi-pass membrane protein</topology>
    </subcellularLocation>
</comment>
<keyword evidence="8" id="KW-0406">Ion transport</keyword>
<evidence type="ECO:0000256" key="8">
    <source>
        <dbReference type="ARBA" id="ARBA00023065"/>
    </source>
</evidence>
<accession>A0A7W7B2K8</accession>
<comment type="caution">
    <text evidence="18">The sequence shown here is derived from an EMBL/GenBank/DDBJ whole genome shotgun (WGS) entry which is preliminary data.</text>
</comment>
<evidence type="ECO:0000259" key="16">
    <source>
        <dbReference type="Pfam" id="PF00593"/>
    </source>
</evidence>
<dbReference type="PANTHER" id="PTHR32552:SF81">
    <property type="entry name" value="TONB-DEPENDENT OUTER MEMBRANE RECEPTOR"/>
    <property type="match status" value="1"/>
</dbReference>
<dbReference type="SUPFAM" id="SSF56935">
    <property type="entry name" value="Porins"/>
    <property type="match status" value="1"/>
</dbReference>
<comment type="similarity">
    <text evidence="12 14">Belongs to the TonB-dependent receptor family.</text>
</comment>
<dbReference type="InterPro" id="IPR036942">
    <property type="entry name" value="Beta-barrel_TonB_sf"/>
</dbReference>
<keyword evidence="7" id="KW-0408">Iron</keyword>
<evidence type="ECO:0000256" key="15">
    <source>
        <dbReference type="SAM" id="SignalP"/>
    </source>
</evidence>
<keyword evidence="11 12" id="KW-0998">Cell outer membrane</keyword>
<evidence type="ECO:0000256" key="10">
    <source>
        <dbReference type="ARBA" id="ARBA00023136"/>
    </source>
</evidence>
<organism evidence="18 19">
    <name type="scientific">Sphingosinicella soli</name>
    <dbReference type="NCBI Taxonomy" id="333708"/>
    <lineage>
        <taxon>Bacteria</taxon>
        <taxon>Pseudomonadati</taxon>
        <taxon>Pseudomonadota</taxon>
        <taxon>Alphaproteobacteria</taxon>
        <taxon>Sphingomonadales</taxon>
        <taxon>Sphingosinicellaceae</taxon>
        <taxon>Sphingosinicella</taxon>
    </lineage>
</organism>
<dbReference type="Pfam" id="PF07715">
    <property type="entry name" value="Plug"/>
    <property type="match status" value="1"/>
</dbReference>
<feature type="domain" description="TonB-dependent receptor plug" evidence="17">
    <location>
        <begin position="47"/>
        <end position="156"/>
    </location>
</feature>
<keyword evidence="19" id="KW-1185">Reference proteome</keyword>
<evidence type="ECO:0000313" key="19">
    <source>
        <dbReference type="Proteomes" id="UP000566324"/>
    </source>
</evidence>
<evidence type="ECO:0000256" key="5">
    <source>
        <dbReference type="ARBA" id="ARBA00022692"/>
    </source>
</evidence>
<dbReference type="PROSITE" id="PS01156">
    <property type="entry name" value="TONB_DEPENDENT_REC_2"/>
    <property type="match status" value="1"/>
</dbReference>